<feature type="domain" description="MrfA-like Zn-binding" evidence="1">
    <location>
        <begin position="322"/>
        <end position="424"/>
    </location>
</feature>
<dbReference type="RefSeq" id="WP_178931517.1">
    <property type="nucleotide sequence ID" value="NZ_JACBAZ010000002.1"/>
</dbReference>
<dbReference type="InterPro" id="IPR018973">
    <property type="entry name" value="MZB"/>
</dbReference>
<dbReference type="Pfam" id="PF09369">
    <property type="entry name" value="MZB"/>
    <property type="match status" value="1"/>
</dbReference>
<dbReference type="InterPro" id="IPR047721">
    <property type="entry name" value="DrmB"/>
</dbReference>
<evidence type="ECO:0000259" key="1">
    <source>
        <dbReference type="Pfam" id="PF09369"/>
    </source>
</evidence>
<dbReference type="Proteomes" id="UP000557872">
    <property type="component" value="Unassembled WGS sequence"/>
</dbReference>
<evidence type="ECO:0000313" key="2">
    <source>
        <dbReference type="EMBL" id="NWK54972.1"/>
    </source>
</evidence>
<reference evidence="2 3" key="1">
    <citation type="submission" date="2020-07" db="EMBL/GenBank/DDBJ databases">
        <title>Roseicoccus Jingziensis gen. nov., sp. nov., isolated from coastal seawater.</title>
        <authorList>
            <person name="Feng X."/>
        </authorList>
    </citation>
    <scope>NUCLEOTIDE SEQUENCE [LARGE SCALE GENOMIC DNA]</scope>
    <source>
        <strain evidence="2 3">N1E253</strain>
    </source>
</reference>
<dbReference type="AlphaFoldDB" id="A0A851GDF7"/>
<name>A0A851GDF7_9BACT</name>
<accession>A0A851GDF7</accession>
<keyword evidence="3" id="KW-1185">Reference proteome</keyword>
<dbReference type="NCBIfam" id="NF038324">
    <property type="entry name" value="DrmB_fam"/>
    <property type="match status" value="1"/>
</dbReference>
<evidence type="ECO:0000313" key="3">
    <source>
        <dbReference type="Proteomes" id="UP000557872"/>
    </source>
</evidence>
<proteinExistence type="predicted"/>
<protein>
    <submittedName>
        <fullName evidence="2">DUF1998 domain-containing protein</fullName>
    </submittedName>
</protein>
<comment type="caution">
    <text evidence="2">The sequence shown here is derived from an EMBL/GenBank/DDBJ whole genome shotgun (WGS) entry which is preliminary data.</text>
</comment>
<organism evidence="2 3">
    <name type="scientific">Oceaniferula marina</name>
    <dbReference type="NCBI Taxonomy" id="2748318"/>
    <lineage>
        <taxon>Bacteria</taxon>
        <taxon>Pseudomonadati</taxon>
        <taxon>Verrucomicrobiota</taxon>
        <taxon>Verrucomicrobiia</taxon>
        <taxon>Verrucomicrobiales</taxon>
        <taxon>Verrucomicrobiaceae</taxon>
        <taxon>Oceaniferula</taxon>
    </lineage>
</organism>
<sequence>MQGEMRGDSSQPEGWSGLSRYLRVKKNQNNTAAYPDPYLCEGKKSWLGPVNNDSCERPLRAVLINSTNVHYADVRSAIHVPPKYTPNPNELSLILEESSFRTRIQMLRMSDMEIPDIVRGVRKLDTQSQQPRLGGYTDEQIESALQGHAEAPPMPPEEPANIGVLSRAEQEARIRADEYQALLKDTDRSGDLILRKLDSTQLDGVASKLVDQIIAVESLKETRVFAGFSRLLSYPPHGAPSPTNLLWDNLPANPEERWLPASVVRGEGIFITFDEGLINKWENSKAVKQHVSKLQDNHDECVLQYDWEPLEISPRMVLIHTLSHLLINRLVFECGYGSSALRERLYVSDDSADPMAGLLIYTAAGDSEGTLGGLVRLADPENLSRLVSNAIEEAQWCSADPVCRESADSGQGPESLNLAACHSCALLPETSCECFNRYLDRSLVLESHRASILIKP</sequence>
<gene>
    <name evidence="2" type="ORF">HW115_05085</name>
</gene>
<dbReference type="EMBL" id="JACBAZ010000002">
    <property type="protein sequence ID" value="NWK54972.1"/>
    <property type="molecule type" value="Genomic_DNA"/>
</dbReference>